<organism evidence="2 3">
    <name type="scientific">Haemophilus sputorum</name>
    <dbReference type="NCBI Taxonomy" id="1078480"/>
    <lineage>
        <taxon>Bacteria</taxon>
        <taxon>Pseudomonadati</taxon>
        <taxon>Pseudomonadota</taxon>
        <taxon>Gammaproteobacteria</taxon>
        <taxon>Pasteurellales</taxon>
        <taxon>Pasteurellaceae</taxon>
        <taxon>Haemophilus</taxon>
    </lineage>
</organism>
<keyword evidence="1" id="KW-0472">Membrane</keyword>
<feature type="transmembrane region" description="Helical" evidence="1">
    <location>
        <begin position="31"/>
        <end position="49"/>
    </location>
</feature>
<name>A0A369YJJ0_9PAST</name>
<evidence type="ECO:0000313" key="3">
    <source>
        <dbReference type="Proteomes" id="UP000253872"/>
    </source>
</evidence>
<dbReference type="AlphaFoldDB" id="A0A369YJJ0"/>
<sequence>MLKVLRFFTGLHRFLCRNWDKKTVLLIAEDFRKVGTYILGIAFLGVVVQNDHMPVNVAFLGILLGGVIWLAGIFISKSSNKEDKE</sequence>
<evidence type="ECO:0000313" key="2">
    <source>
        <dbReference type="EMBL" id="RDE70909.1"/>
    </source>
</evidence>
<keyword evidence="1" id="KW-1133">Transmembrane helix</keyword>
<keyword evidence="1" id="KW-0812">Transmembrane</keyword>
<proteinExistence type="predicted"/>
<gene>
    <name evidence="2" type="ORF">DPV93_07830</name>
</gene>
<dbReference type="EMBL" id="QEPN01000006">
    <property type="protein sequence ID" value="RDE70909.1"/>
    <property type="molecule type" value="Genomic_DNA"/>
</dbReference>
<feature type="transmembrane region" description="Helical" evidence="1">
    <location>
        <begin position="55"/>
        <end position="75"/>
    </location>
</feature>
<accession>A0A369YJJ0</accession>
<dbReference type="RefSeq" id="WP_111403452.1">
    <property type="nucleotide sequence ID" value="NZ_QEPN01000006.1"/>
</dbReference>
<dbReference type="Proteomes" id="UP000253872">
    <property type="component" value="Unassembled WGS sequence"/>
</dbReference>
<comment type="caution">
    <text evidence="2">The sequence shown here is derived from an EMBL/GenBank/DDBJ whole genome shotgun (WGS) entry which is preliminary data.</text>
</comment>
<reference evidence="2 3" key="1">
    <citation type="submission" date="2018-05" db="EMBL/GenBank/DDBJ databases">
        <title>Draft Genome Sequences for a Diverse set of 7 Haemophilus Species.</title>
        <authorList>
            <person name="Nichols M."/>
            <person name="Topaz N."/>
            <person name="Wang X."/>
            <person name="Wang X."/>
            <person name="Boxrud D."/>
        </authorList>
    </citation>
    <scope>NUCLEOTIDE SEQUENCE [LARGE SCALE GENOMIC DNA]</scope>
    <source>
        <strain evidence="2 3">C2002001239</strain>
    </source>
</reference>
<evidence type="ECO:0000256" key="1">
    <source>
        <dbReference type="SAM" id="Phobius"/>
    </source>
</evidence>
<protein>
    <submittedName>
        <fullName evidence="2">Uncharacterized protein</fullName>
    </submittedName>
</protein>